<sequence>MFRKGTPSDQSAEINSMHHLRKPTDARRYEQSQPDTDKHNVRSRSVQIFFAGSIMQGVDKDSGTRSTYDDANFNRPHHKHASCTAEVLQQHHKRNSSPTLSRPWRFCATGDEQQTYRTSSSERAADVPYPLVGPALVEIQPFPVPLHHERLTSSCRSIESAGYLYDWPKSSTEFASSHLLHVHLTRTQRSERRSLYNRSDGNV</sequence>
<dbReference type="AlphaFoldDB" id="A0A0B2V6S5"/>
<evidence type="ECO:0000313" key="3">
    <source>
        <dbReference type="Proteomes" id="UP000031036"/>
    </source>
</evidence>
<evidence type="ECO:0000313" key="2">
    <source>
        <dbReference type="EMBL" id="KHN77199.1"/>
    </source>
</evidence>
<feature type="compositionally biased region" description="Basic and acidic residues" evidence="1">
    <location>
        <begin position="22"/>
        <end position="40"/>
    </location>
</feature>
<gene>
    <name evidence="2" type="ORF">Tcan_15475</name>
</gene>
<comment type="caution">
    <text evidence="2">The sequence shown here is derived from an EMBL/GenBank/DDBJ whole genome shotgun (WGS) entry which is preliminary data.</text>
</comment>
<proteinExistence type="predicted"/>
<evidence type="ECO:0000256" key="1">
    <source>
        <dbReference type="SAM" id="MobiDB-lite"/>
    </source>
</evidence>
<name>A0A0B2V6S5_TOXCA</name>
<reference evidence="2 3" key="1">
    <citation type="submission" date="2014-11" db="EMBL/GenBank/DDBJ databases">
        <title>Genetic blueprint of the zoonotic pathogen Toxocara canis.</title>
        <authorList>
            <person name="Zhu X.-Q."/>
            <person name="Korhonen P.K."/>
            <person name="Cai H."/>
            <person name="Young N.D."/>
            <person name="Nejsum P."/>
            <person name="von Samson-Himmelstjerna G."/>
            <person name="Boag P.R."/>
            <person name="Tan P."/>
            <person name="Li Q."/>
            <person name="Min J."/>
            <person name="Yang Y."/>
            <person name="Wang X."/>
            <person name="Fang X."/>
            <person name="Hall R.S."/>
            <person name="Hofmann A."/>
            <person name="Sternberg P.W."/>
            <person name="Jex A.R."/>
            <person name="Gasser R.B."/>
        </authorList>
    </citation>
    <scope>NUCLEOTIDE SEQUENCE [LARGE SCALE GENOMIC DNA]</scope>
    <source>
        <strain evidence="2">PN_DK_2014</strain>
    </source>
</reference>
<feature type="region of interest" description="Disordered" evidence="1">
    <location>
        <begin position="80"/>
        <end position="104"/>
    </location>
</feature>
<feature type="region of interest" description="Disordered" evidence="1">
    <location>
        <begin position="1"/>
        <end position="40"/>
    </location>
</feature>
<organism evidence="2 3">
    <name type="scientific">Toxocara canis</name>
    <name type="common">Canine roundworm</name>
    <dbReference type="NCBI Taxonomy" id="6265"/>
    <lineage>
        <taxon>Eukaryota</taxon>
        <taxon>Metazoa</taxon>
        <taxon>Ecdysozoa</taxon>
        <taxon>Nematoda</taxon>
        <taxon>Chromadorea</taxon>
        <taxon>Rhabditida</taxon>
        <taxon>Spirurina</taxon>
        <taxon>Ascaridomorpha</taxon>
        <taxon>Ascaridoidea</taxon>
        <taxon>Toxocaridae</taxon>
        <taxon>Toxocara</taxon>
    </lineage>
</organism>
<keyword evidence="3" id="KW-1185">Reference proteome</keyword>
<dbReference type="Proteomes" id="UP000031036">
    <property type="component" value="Unassembled WGS sequence"/>
</dbReference>
<protein>
    <submittedName>
        <fullName evidence="2">Uncharacterized protein</fullName>
    </submittedName>
</protein>
<dbReference type="EMBL" id="JPKZ01002351">
    <property type="protein sequence ID" value="KHN77199.1"/>
    <property type="molecule type" value="Genomic_DNA"/>
</dbReference>
<accession>A0A0B2V6S5</accession>